<dbReference type="EMBL" id="JAPDGR010001382">
    <property type="protein sequence ID" value="KAJ2983322.1"/>
    <property type="molecule type" value="Genomic_DNA"/>
</dbReference>
<proteinExistence type="predicted"/>
<gene>
    <name evidence="1" type="ORF">NUW58_g6269</name>
</gene>
<keyword evidence="2" id="KW-1185">Reference proteome</keyword>
<evidence type="ECO:0000313" key="1">
    <source>
        <dbReference type="EMBL" id="KAJ2983322.1"/>
    </source>
</evidence>
<reference evidence="1" key="1">
    <citation type="submission" date="2022-10" db="EMBL/GenBank/DDBJ databases">
        <title>Genome Sequence of Xylaria curta.</title>
        <authorList>
            <person name="Buettner E."/>
        </authorList>
    </citation>
    <scope>NUCLEOTIDE SEQUENCE</scope>
    <source>
        <strain evidence="1">Babe10</strain>
    </source>
</reference>
<sequence length="189" mass="20797">MATPSPLDINNVQGDILEGLGKKQQSFLFFRIKSGQASRFREDLRSFVPLVTNTTEAKKFHHTIKEGKKEAAKQGKPFPLIDHSSVNIGFSQKGLNALGFSDDIGDATFKRGMVDDAGDLGDDLADWDANFKKEIHGIFTVTANNGIILERTFDHIKRIFRAGGKDATIEQVARLSGKTRPGAENGHEQ</sequence>
<evidence type="ECO:0000313" key="2">
    <source>
        <dbReference type="Proteomes" id="UP001143856"/>
    </source>
</evidence>
<name>A0ACC1NVH9_9PEZI</name>
<organism evidence="1 2">
    <name type="scientific">Xylaria curta</name>
    <dbReference type="NCBI Taxonomy" id="42375"/>
    <lineage>
        <taxon>Eukaryota</taxon>
        <taxon>Fungi</taxon>
        <taxon>Dikarya</taxon>
        <taxon>Ascomycota</taxon>
        <taxon>Pezizomycotina</taxon>
        <taxon>Sordariomycetes</taxon>
        <taxon>Xylariomycetidae</taxon>
        <taxon>Xylariales</taxon>
        <taxon>Xylariaceae</taxon>
        <taxon>Xylaria</taxon>
    </lineage>
</organism>
<dbReference type="Proteomes" id="UP001143856">
    <property type="component" value="Unassembled WGS sequence"/>
</dbReference>
<accession>A0ACC1NVH9</accession>
<comment type="caution">
    <text evidence="1">The sequence shown here is derived from an EMBL/GenBank/DDBJ whole genome shotgun (WGS) entry which is preliminary data.</text>
</comment>
<protein>
    <submittedName>
        <fullName evidence="1">Uncharacterized protein</fullName>
    </submittedName>
</protein>